<gene>
    <name evidence="2" type="ORF">AVEN_107051_1</name>
</gene>
<sequence>MKSRKQFKLNLIRIESNDVLAKSILAEELGETVNDSHKLKDLKKMILACKEYDEESAKKLLNTIINERIEREEIAERRRQDEIQIAEQKRQEEIAERRRKEEIELRKLEYEERMRKEEQEVAERRHQEEIAERRHQEEIELRKQEYEERKRKDEMEFEMQKICLGAEGRSLNSNSVANQKVNSKQIKPNLEIHHLMQKFNSDQNDISLYLIMFERLAKQAEILENTWVTHLLGLLPYDVAQLIAREPNEIANDYAEVKKILLKREGNETGHKIINCVAKETNHASEESLSVRLVGDNSDERNSFLKKAKINNCDNVQALIDTGSSCCPLNISVAKKLKLKFERAANKIYGFGNQKMPALTPIGRIKADIEVDNVKAENISIYVVPDDAQSVDLIIGRTWLDLPHIAYTKIGKRVHIGYREDELFRNFPID</sequence>
<dbReference type="AlphaFoldDB" id="A0A4Y2HZ62"/>
<dbReference type="Gene3D" id="2.40.70.10">
    <property type="entry name" value="Acid Proteases"/>
    <property type="match status" value="1"/>
</dbReference>
<evidence type="ECO:0000313" key="3">
    <source>
        <dbReference type="Proteomes" id="UP000499080"/>
    </source>
</evidence>
<feature type="coiled-coil region" evidence="1">
    <location>
        <begin position="71"/>
        <end position="156"/>
    </location>
</feature>
<evidence type="ECO:0000313" key="2">
    <source>
        <dbReference type="EMBL" id="GBM70522.1"/>
    </source>
</evidence>
<proteinExistence type="predicted"/>
<dbReference type="CDD" id="cd00303">
    <property type="entry name" value="retropepsin_like"/>
    <property type="match status" value="1"/>
</dbReference>
<dbReference type="Pfam" id="PF13650">
    <property type="entry name" value="Asp_protease_2"/>
    <property type="match status" value="1"/>
</dbReference>
<organism evidence="2 3">
    <name type="scientific">Araneus ventricosus</name>
    <name type="common">Orbweaver spider</name>
    <name type="synonym">Epeira ventricosa</name>
    <dbReference type="NCBI Taxonomy" id="182803"/>
    <lineage>
        <taxon>Eukaryota</taxon>
        <taxon>Metazoa</taxon>
        <taxon>Ecdysozoa</taxon>
        <taxon>Arthropoda</taxon>
        <taxon>Chelicerata</taxon>
        <taxon>Arachnida</taxon>
        <taxon>Araneae</taxon>
        <taxon>Araneomorphae</taxon>
        <taxon>Entelegynae</taxon>
        <taxon>Araneoidea</taxon>
        <taxon>Araneidae</taxon>
        <taxon>Araneus</taxon>
    </lineage>
</organism>
<keyword evidence="3" id="KW-1185">Reference proteome</keyword>
<dbReference type="Proteomes" id="UP000499080">
    <property type="component" value="Unassembled WGS sequence"/>
</dbReference>
<dbReference type="EMBL" id="BGPR01183695">
    <property type="protein sequence ID" value="GBM70522.1"/>
    <property type="molecule type" value="Genomic_DNA"/>
</dbReference>
<name>A0A4Y2HZ62_ARAVE</name>
<evidence type="ECO:0000256" key="1">
    <source>
        <dbReference type="SAM" id="Coils"/>
    </source>
</evidence>
<keyword evidence="1" id="KW-0175">Coiled coil</keyword>
<comment type="caution">
    <text evidence="2">The sequence shown here is derived from an EMBL/GenBank/DDBJ whole genome shotgun (WGS) entry which is preliminary data.</text>
</comment>
<protein>
    <recommendedName>
        <fullName evidence="4">Peptidase A2 domain-containing protein</fullName>
    </recommendedName>
</protein>
<dbReference type="OrthoDB" id="6436705at2759"/>
<feature type="non-terminal residue" evidence="2">
    <location>
        <position position="430"/>
    </location>
</feature>
<reference evidence="2 3" key="1">
    <citation type="journal article" date="2019" name="Sci. Rep.">
        <title>Orb-weaving spider Araneus ventricosus genome elucidates the spidroin gene catalogue.</title>
        <authorList>
            <person name="Kono N."/>
            <person name="Nakamura H."/>
            <person name="Ohtoshi R."/>
            <person name="Moran D.A.P."/>
            <person name="Shinohara A."/>
            <person name="Yoshida Y."/>
            <person name="Fujiwara M."/>
            <person name="Mori M."/>
            <person name="Tomita M."/>
            <person name="Arakawa K."/>
        </authorList>
    </citation>
    <scope>NUCLEOTIDE SEQUENCE [LARGE SCALE GENOMIC DNA]</scope>
</reference>
<dbReference type="SUPFAM" id="SSF50630">
    <property type="entry name" value="Acid proteases"/>
    <property type="match status" value="1"/>
</dbReference>
<accession>A0A4Y2HZ62</accession>
<dbReference type="InterPro" id="IPR021109">
    <property type="entry name" value="Peptidase_aspartic_dom_sf"/>
</dbReference>
<evidence type="ECO:0008006" key="4">
    <source>
        <dbReference type="Google" id="ProtNLM"/>
    </source>
</evidence>